<evidence type="ECO:0000313" key="2">
    <source>
        <dbReference type="EMBL" id="KAJ1090484.1"/>
    </source>
</evidence>
<proteinExistence type="predicted"/>
<evidence type="ECO:0000313" key="3">
    <source>
        <dbReference type="Proteomes" id="UP001066276"/>
    </source>
</evidence>
<accession>A0AAV7LJ32</accession>
<keyword evidence="3" id="KW-1185">Reference proteome</keyword>
<feature type="compositionally biased region" description="Basic residues" evidence="1">
    <location>
        <begin position="12"/>
        <end position="21"/>
    </location>
</feature>
<name>A0AAV7LJ32_PLEWA</name>
<comment type="caution">
    <text evidence="2">The sequence shown here is derived from an EMBL/GenBank/DDBJ whole genome shotgun (WGS) entry which is preliminary data.</text>
</comment>
<evidence type="ECO:0000256" key="1">
    <source>
        <dbReference type="SAM" id="MobiDB-lite"/>
    </source>
</evidence>
<feature type="region of interest" description="Disordered" evidence="1">
    <location>
        <begin position="1"/>
        <end position="27"/>
    </location>
</feature>
<sequence length="99" mass="11118">MIGEHEKDALTKRRHSCARPRKHEEHLRGRQTVLLEPRAPLQPTGCVFIEGWGPGSLPLPDPHPHVPARRRCHKRAPLIGVAPCRNPVNHAAMWVLAVT</sequence>
<feature type="compositionally biased region" description="Basic and acidic residues" evidence="1">
    <location>
        <begin position="1"/>
        <end position="11"/>
    </location>
</feature>
<organism evidence="2 3">
    <name type="scientific">Pleurodeles waltl</name>
    <name type="common">Iberian ribbed newt</name>
    <dbReference type="NCBI Taxonomy" id="8319"/>
    <lineage>
        <taxon>Eukaryota</taxon>
        <taxon>Metazoa</taxon>
        <taxon>Chordata</taxon>
        <taxon>Craniata</taxon>
        <taxon>Vertebrata</taxon>
        <taxon>Euteleostomi</taxon>
        <taxon>Amphibia</taxon>
        <taxon>Batrachia</taxon>
        <taxon>Caudata</taxon>
        <taxon>Salamandroidea</taxon>
        <taxon>Salamandridae</taxon>
        <taxon>Pleurodelinae</taxon>
        <taxon>Pleurodeles</taxon>
    </lineage>
</organism>
<dbReference type="EMBL" id="JANPWB010000015">
    <property type="protein sequence ID" value="KAJ1090484.1"/>
    <property type="molecule type" value="Genomic_DNA"/>
</dbReference>
<dbReference type="Proteomes" id="UP001066276">
    <property type="component" value="Chromosome 11"/>
</dbReference>
<gene>
    <name evidence="2" type="ORF">NDU88_003616</name>
</gene>
<dbReference type="AlphaFoldDB" id="A0AAV7LJ32"/>
<reference evidence="2" key="1">
    <citation type="journal article" date="2022" name="bioRxiv">
        <title>Sequencing and chromosome-scale assembly of the giantPleurodeles waltlgenome.</title>
        <authorList>
            <person name="Brown T."/>
            <person name="Elewa A."/>
            <person name="Iarovenko S."/>
            <person name="Subramanian E."/>
            <person name="Araus A.J."/>
            <person name="Petzold A."/>
            <person name="Susuki M."/>
            <person name="Suzuki K.-i.T."/>
            <person name="Hayashi T."/>
            <person name="Toyoda A."/>
            <person name="Oliveira C."/>
            <person name="Osipova E."/>
            <person name="Leigh N.D."/>
            <person name="Simon A."/>
            <person name="Yun M.H."/>
        </authorList>
    </citation>
    <scope>NUCLEOTIDE SEQUENCE</scope>
    <source>
        <strain evidence="2">20211129_DDA</strain>
        <tissue evidence="2">Liver</tissue>
    </source>
</reference>
<protein>
    <submittedName>
        <fullName evidence="2">Uncharacterized protein</fullName>
    </submittedName>
</protein>